<gene>
    <name evidence="2" type="ORF">CPB84DRAFT_1851150</name>
</gene>
<evidence type="ECO:0000313" key="3">
    <source>
        <dbReference type="Proteomes" id="UP000724874"/>
    </source>
</evidence>
<evidence type="ECO:0000256" key="1">
    <source>
        <dbReference type="SAM" id="MobiDB-lite"/>
    </source>
</evidence>
<dbReference type="AlphaFoldDB" id="A0A9P5NGZ1"/>
<feature type="compositionally biased region" description="Low complexity" evidence="1">
    <location>
        <begin position="100"/>
        <end position="116"/>
    </location>
</feature>
<reference evidence="2" key="1">
    <citation type="submission" date="2020-11" db="EMBL/GenBank/DDBJ databases">
        <authorList>
            <consortium name="DOE Joint Genome Institute"/>
            <person name="Ahrendt S."/>
            <person name="Riley R."/>
            <person name="Andreopoulos W."/>
            <person name="LaButti K."/>
            <person name="Pangilinan J."/>
            <person name="Ruiz-duenas F.J."/>
            <person name="Barrasa J.M."/>
            <person name="Sanchez-Garcia M."/>
            <person name="Camarero S."/>
            <person name="Miyauchi S."/>
            <person name="Serrano A."/>
            <person name="Linde D."/>
            <person name="Babiker R."/>
            <person name="Drula E."/>
            <person name="Ayuso-Fernandez I."/>
            <person name="Pacheco R."/>
            <person name="Padilla G."/>
            <person name="Ferreira P."/>
            <person name="Barriuso J."/>
            <person name="Kellner H."/>
            <person name="Castanera R."/>
            <person name="Alfaro M."/>
            <person name="Ramirez L."/>
            <person name="Pisabarro A.G."/>
            <person name="Kuo A."/>
            <person name="Tritt A."/>
            <person name="Lipzen A."/>
            <person name="He G."/>
            <person name="Yan M."/>
            <person name="Ng V."/>
            <person name="Cullen D."/>
            <person name="Martin F."/>
            <person name="Rosso M.-N."/>
            <person name="Henrissat B."/>
            <person name="Hibbett D."/>
            <person name="Martinez A.T."/>
            <person name="Grigoriev I.V."/>
        </authorList>
    </citation>
    <scope>NUCLEOTIDE SEQUENCE</scope>
    <source>
        <strain evidence="2">AH 44721</strain>
    </source>
</reference>
<dbReference type="Proteomes" id="UP000724874">
    <property type="component" value="Unassembled WGS sequence"/>
</dbReference>
<feature type="compositionally biased region" description="Gly residues" evidence="1">
    <location>
        <begin position="1"/>
        <end position="13"/>
    </location>
</feature>
<feature type="compositionally biased region" description="Low complexity" evidence="1">
    <location>
        <begin position="46"/>
        <end position="56"/>
    </location>
</feature>
<feature type="region of interest" description="Disordered" evidence="1">
    <location>
        <begin position="100"/>
        <end position="132"/>
    </location>
</feature>
<feature type="region of interest" description="Disordered" evidence="1">
    <location>
        <begin position="1"/>
        <end position="56"/>
    </location>
</feature>
<dbReference type="OrthoDB" id="3258324at2759"/>
<evidence type="ECO:0000313" key="2">
    <source>
        <dbReference type="EMBL" id="KAF8882771.1"/>
    </source>
</evidence>
<proteinExistence type="predicted"/>
<feature type="compositionally biased region" description="Pro residues" evidence="1">
    <location>
        <begin position="117"/>
        <end position="128"/>
    </location>
</feature>
<organism evidence="2 3">
    <name type="scientific">Gymnopilus junonius</name>
    <name type="common">Spectacular rustgill mushroom</name>
    <name type="synonym">Gymnopilus spectabilis subsp. junonius</name>
    <dbReference type="NCBI Taxonomy" id="109634"/>
    <lineage>
        <taxon>Eukaryota</taxon>
        <taxon>Fungi</taxon>
        <taxon>Dikarya</taxon>
        <taxon>Basidiomycota</taxon>
        <taxon>Agaricomycotina</taxon>
        <taxon>Agaricomycetes</taxon>
        <taxon>Agaricomycetidae</taxon>
        <taxon>Agaricales</taxon>
        <taxon>Agaricineae</taxon>
        <taxon>Hymenogastraceae</taxon>
        <taxon>Gymnopilus</taxon>
    </lineage>
</organism>
<keyword evidence="3" id="KW-1185">Reference proteome</keyword>
<sequence length="213" mass="21368">MGGGGGGASGSGGVSTSAWGVSAGGSNSAAGGETDEEEVRRRARMRGTAGRRVGGSRAAAWMENGGVGAPLLHAHGLGLGTVGSASLLTELRADFTTTTTTTTTYTSSPPHNSHNPPLHPHPPTPPLPQSHAGQRDLFRALDMGHAPPLASLGDVGGFRLELGHSSGDIEEAWVTQPPHANANANANQAGNANPAGNANANTTSPTDHPFSIP</sequence>
<feature type="region of interest" description="Disordered" evidence="1">
    <location>
        <begin position="180"/>
        <end position="213"/>
    </location>
</feature>
<comment type="caution">
    <text evidence="2">The sequence shown here is derived from an EMBL/GenBank/DDBJ whole genome shotgun (WGS) entry which is preliminary data.</text>
</comment>
<name>A0A9P5NGZ1_GYMJU</name>
<protein>
    <submittedName>
        <fullName evidence="2">Uncharacterized protein</fullName>
    </submittedName>
</protein>
<feature type="compositionally biased region" description="Low complexity" evidence="1">
    <location>
        <begin position="180"/>
        <end position="201"/>
    </location>
</feature>
<dbReference type="EMBL" id="JADNYJ010000120">
    <property type="protein sequence ID" value="KAF8882771.1"/>
    <property type="molecule type" value="Genomic_DNA"/>
</dbReference>
<feature type="compositionally biased region" description="Low complexity" evidence="1">
    <location>
        <begin position="14"/>
        <end position="32"/>
    </location>
</feature>
<accession>A0A9P5NGZ1</accession>